<evidence type="ECO:0000256" key="6">
    <source>
        <dbReference type="ARBA" id="ARBA00022692"/>
    </source>
</evidence>
<dbReference type="InterPro" id="IPR003413">
    <property type="entry name" value="T2SS_GspI_C"/>
</dbReference>
<dbReference type="GO" id="GO:0015628">
    <property type="term" value="P:protein secretion by the type II secretion system"/>
    <property type="evidence" value="ECO:0007669"/>
    <property type="project" value="UniProtKB-UniRule"/>
</dbReference>
<comment type="similarity">
    <text evidence="2 9">Belongs to the GSP I family.</text>
</comment>
<dbReference type="InterPro" id="IPR045584">
    <property type="entry name" value="Pilin-like"/>
</dbReference>
<dbReference type="PANTHER" id="PTHR38779:SF2">
    <property type="entry name" value="TYPE II SECRETION SYSTEM PROTEIN I-RELATED"/>
    <property type="match status" value="1"/>
</dbReference>
<keyword evidence="8 9" id="KW-0472">Membrane</keyword>
<sequence>MSRAEPRTRGFTLVEIMVALVVFSLAALALIRLEGQTIRSTGFVSSALLAQIVARNVAIEAVTDAQPPTRGRATGVEQVGGRTWTWVRDTQPLGDGDVQRIDVAVSDAGGAVMGRATMVRPPPAPVAQVRTGP</sequence>
<evidence type="ECO:0000256" key="4">
    <source>
        <dbReference type="ARBA" id="ARBA00022481"/>
    </source>
</evidence>
<dbReference type="Proteomes" id="UP000522313">
    <property type="component" value="Unassembled WGS sequence"/>
</dbReference>
<dbReference type="Pfam" id="PF02501">
    <property type="entry name" value="T2SSI"/>
    <property type="match status" value="1"/>
</dbReference>
<evidence type="ECO:0000256" key="2">
    <source>
        <dbReference type="ARBA" id="ARBA00008358"/>
    </source>
</evidence>
<dbReference type="AlphaFoldDB" id="A0A7X0MNZ5"/>
<protein>
    <recommendedName>
        <fullName evidence="9">Type II secretion system protein I</fullName>
        <shortName evidence="9">T2SS minor pseudopilin I</shortName>
    </recommendedName>
</protein>
<dbReference type="SUPFAM" id="SSF54523">
    <property type="entry name" value="Pili subunits"/>
    <property type="match status" value="1"/>
</dbReference>
<feature type="domain" description="Type II secretion system protein GspI C-terminal" evidence="10">
    <location>
        <begin position="47"/>
        <end position="111"/>
    </location>
</feature>
<dbReference type="GO" id="GO:0005886">
    <property type="term" value="C:plasma membrane"/>
    <property type="evidence" value="ECO:0007669"/>
    <property type="project" value="UniProtKB-SubCell"/>
</dbReference>
<dbReference type="NCBIfam" id="TIGR02532">
    <property type="entry name" value="IV_pilin_GFxxxE"/>
    <property type="match status" value="1"/>
</dbReference>
<comment type="subcellular location">
    <subcellularLocation>
        <location evidence="1 9">Cell inner membrane</location>
        <topology evidence="1 9">Single-pass membrane protein</topology>
    </subcellularLocation>
</comment>
<organism evidence="11 12">
    <name type="scientific">Sphingomonas endophytica</name>
    <dbReference type="NCBI Taxonomy" id="869719"/>
    <lineage>
        <taxon>Bacteria</taxon>
        <taxon>Pseudomonadati</taxon>
        <taxon>Pseudomonadota</taxon>
        <taxon>Alphaproteobacteria</taxon>
        <taxon>Sphingomonadales</taxon>
        <taxon>Sphingomonadaceae</taxon>
        <taxon>Sphingomonas</taxon>
    </lineage>
</organism>
<evidence type="ECO:0000256" key="3">
    <source>
        <dbReference type="ARBA" id="ARBA00022475"/>
    </source>
</evidence>
<comment type="function">
    <text evidence="9">Component of the type II secretion system required for the energy-dependent secretion of extracellular factors such as proteases and toxins from the periplasm.</text>
</comment>
<keyword evidence="5 9" id="KW-0997">Cell inner membrane</keyword>
<reference evidence="11 12" key="2">
    <citation type="submission" date="2020-08" db="EMBL/GenBank/DDBJ databases">
        <authorList>
            <person name="Partida-Martinez L."/>
            <person name="Huntemann M."/>
            <person name="Clum A."/>
            <person name="Wang J."/>
            <person name="Palaniappan K."/>
            <person name="Ritter S."/>
            <person name="Chen I.-M."/>
            <person name="Stamatis D."/>
            <person name="Reddy T."/>
            <person name="O'Malley R."/>
            <person name="Daum C."/>
            <person name="Shapiro N."/>
            <person name="Ivanova N."/>
            <person name="Kyrpides N."/>
            <person name="Woyke T."/>
        </authorList>
    </citation>
    <scope>NUCLEOTIDE SEQUENCE [LARGE SCALE GENOMIC DNA]</scope>
    <source>
        <strain evidence="11 12">AS3.13</strain>
    </source>
</reference>
<keyword evidence="3" id="KW-1003">Cell membrane</keyword>
<keyword evidence="7 9" id="KW-1133">Transmembrane helix</keyword>
<keyword evidence="6 9" id="KW-0812">Transmembrane</keyword>
<dbReference type="PROSITE" id="PS00409">
    <property type="entry name" value="PROKAR_NTER_METHYL"/>
    <property type="match status" value="1"/>
</dbReference>
<evidence type="ECO:0000256" key="8">
    <source>
        <dbReference type="ARBA" id="ARBA00023136"/>
    </source>
</evidence>
<evidence type="ECO:0000259" key="10">
    <source>
        <dbReference type="Pfam" id="PF02501"/>
    </source>
</evidence>
<dbReference type="InterPro" id="IPR010052">
    <property type="entry name" value="T2SS_protein-GspI"/>
</dbReference>
<dbReference type="InterPro" id="IPR012902">
    <property type="entry name" value="N_methyl_site"/>
</dbReference>
<comment type="subunit">
    <text evidence="9">Type II secretion is composed of four main components: the outer membrane complex, the inner membrane complex, the cytoplasmic secretion ATPase and the periplasm-spanning pseudopilus.</text>
</comment>
<name>A0A7X0MNZ5_9SPHN</name>
<dbReference type="NCBIfam" id="TIGR01707">
    <property type="entry name" value="gspI"/>
    <property type="match status" value="1"/>
</dbReference>
<dbReference type="EMBL" id="JACHBT010000004">
    <property type="protein sequence ID" value="MBB6503973.1"/>
    <property type="molecule type" value="Genomic_DNA"/>
</dbReference>
<reference evidence="11 12" key="1">
    <citation type="submission" date="2020-08" db="EMBL/GenBank/DDBJ databases">
        <title>The Agave Microbiome: Exploring the role of microbial communities in plant adaptations to desert environments.</title>
        <authorList>
            <person name="Partida-Martinez L.P."/>
        </authorList>
    </citation>
    <scope>NUCLEOTIDE SEQUENCE [LARGE SCALE GENOMIC DNA]</scope>
    <source>
        <strain evidence="11 12">AS3.13</strain>
    </source>
</reference>
<evidence type="ECO:0000256" key="9">
    <source>
        <dbReference type="RuleBase" id="RU368030"/>
    </source>
</evidence>
<dbReference type="Pfam" id="PF07963">
    <property type="entry name" value="N_methyl"/>
    <property type="match status" value="1"/>
</dbReference>
<evidence type="ECO:0000256" key="1">
    <source>
        <dbReference type="ARBA" id="ARBA00004377"/>
    </source>
</evidence>
<dbReference type="GO" id="GO:0015627">
    <property type="term" value="C:type II protein secretion system complex"/>
    <property type="evidence" value="ECO:0007669"/>
    <property type="project" value="UniProtKB-UniRule"/>
</dbReference>
<feature type="transmembrane region" description="Helical" evidence="9">
    <location>
        <begin position="12"/>
        <end position="31"/>
    </location>
</feature>
<dbReference type="RefSeq" id="WP_311770251.1">
    <property type="nucleotide sequence ID" value="NZ_JACHBT010000004.1"/>
</dbReference>
<gene>
    <name evidence="11" type="ORF">F4693_000931</name>
</gene>
<comment type="PTM">
    <text evidence="9">Cleaved by prepilin peptidase.</text>
</comment>
<comment type="caution">
    <text evidence="11">The sequence shown here is derived from an EMBL/GenBank/DDBJ whole genome shotgun (WGS) entry which is preliminary data.</text>
</comment>
<evidence type="ECO:0000256" key="7">
    <source>
        <dbReference type="ARBA" id="ARBA00022989"/>
    </source>
</evidence>
<evidence type="ECO:0000313" key="11">
    <source>
        <dbReference type="EMBL" id="MBB6503973.1"/>
    </source>
</evidence>
<keyword evidence="4 9" id="KW-0488">Methylation</keyword>
<accession>A0A7X0MNZ5</accession>
<evidence type="ECO:0000256" key="5">
    <source>
        <dbReference type="ARBA" id="ARBA00022519"/>
    </source>
</evidence>
<dbReference type="Gene3D" id="3.30.1300.30">
    <property type="entry name" value="GSPII I/J protein-like"/>
    <property type="match status" value="1"/>
</dbReference>
<evidence type="ECO:0000313" key="12">
    <source>
        <dbReference type="Proteomes" id="UP000522313"/>
    </source>
</evidence>
<proteinExistence type="inferred from homology"/>
<dbReference type="PANTHER" id="PTHR38779">
    <property type="entry name" value="TYPE II SECRETION SYSTEM PROTEIN I-RELATED"/>
    <property type="match status" value="1"/>
</dbReference>